<accession>L9XGU2</accession>
<keyword evidence="1" id="KW-0378">Hydrolase</keyword>
<gene>
    <name evidence="1" type="ORF">C492_10900</name>
</gene>
<keyword evidence="1" id="KW-0067">ATP-binding</keyword>
<keyword evidence="1" id="KW-0547">Nucleotide-binding</keyword>
<protein>
    <submittedName>
        <fullName evidence="1">UvrD/REP helicase</fullName>
    </submittedName>
</protein>
<name>L9XGU2_9EURY</name>
<dbReference type="GO" id="GO:0004386">
    <property type="term" value="F:helicase activity"/>
    <property type="evidence" value="ECO:0007669"/>
    <property type="project" value="UniProtKB-KW"/>
</dbReference>
<dbReference type="RefSeq" id="WP_008423245.1">
    <property type="nucleotide sequence ID" value="NZ_AOIA01000099.1"/>
</dbReference>
<keyword evidence="1" id="KW-0347">Helicase</keyword>
<sequence>MTDGIEFGSRLHEFAEQYASGEDVDPQDDEQRRVRLLLDSMDGELRIEENAYLPLEVDGKQVTIQGIVDLVHVTNDTIGTV</sequence>
<dbReference type="STRING" id="1227498.C492_10900"/>
<proteinExistence type="predicted"/>
<dbReference type="Proteomes" id="UP000011531">
    <property type="component" value="Unassembled WGS sequence"/>
</dbReference>
<dbReference type="OrthoDB" id="203178at2157"/>
<reference evidence="1 2" key="1">
    <citation type="journal article" date="2014" name="PLoS Genet.">
        <title>Phylogenetically driven sequencing of extremely halophilic archaea reveals strategies for static and dynamic osmo-response.</title>
        <authorList>
            <person name="Becker E.A."/>
            <person name="Seitzer P.M."/>
            <person name="Tritt A."/>
            <person name="Larsen D."/>
            <person name="Krusor M."/>
            <person name="Yao A.I."/>
            <person name="Wu D."/>
            <person name="Madern D."/>
            <person name="Eisen J.A."/>
            <person name="Darling A.E."/>
            <person name="Facciotti M.T."/>
        </authorList>
    </citation>
    <scope>NUCLEOTIDE SEQUENCE [LARGE SCALE GENOMIC DNA]</scope>
    <source>
        <strain evidence="1 2">DSM 18795</strain>
    </source>
</reference>
<dbReference type="AlphaFoldDB" id="L9XGU2"/>
<organism evidence="1 2">
    <name type="scientific">Natronococcus jeotgali DSM 18795</name>
    <dbReference type="NCBI Taxonomy" id="1227498"/>
    <lineage>
        <taxon>Archaea</taxon>
        <taxon>Methanobacteriati</taxon>
        <taxon>Methanobacteriota</taxon>
        <taxon>Stenosarchaea group</taxon>
        <taxon>Halobacteria</taxon>
        <taxon>Halobacteriales</taxon>
        <taxon>Natrialbaceae</taxon>
        <taxon>Natronococcus</taxon>
    </lineage>
</organism>
<evidence type="ECO:0000313" key="1">
    <source>
        <dbReference type="EMBL" id="ELY59898.1"/>
    </source>
</evidence>
<dbReference type="EMBL" id="AOIA01000099">
    <property type="protein sequence ID" value="ELY59898.1"/>
    <property type="molecule type" value="Genomic_DNA"/>
</dbReference>
<evidence type="ECO:0000313" key="2">
    <source>
        <dbReference type="Proteomes" id="UP000011531"/>
    </source>
</evidence>
<comment type="caution">
    <text evidence="1">The sequence shown here is derived from an EMBL/GenBank/DDBJ whole genome shotgun (WGS) entry which is preliminary data.</text>
</comment>
<keyword evidence="2" id="KW-1185">Reference proteome</keyword>